<dbReference type="Gene3D" id="1.10.3720.10">
    <property type="entry name" value="MetI-like"/>
    <property type="match status" value="1"/>
</dbReference>
<feature type="transmembrane region" description="Helical" evidence="7">
    <location>
        <begin position="94"/>
        <end position="115"/>
    </location>
</feature>
<evidence type="ECO:0000256" key="8">
    <source>
        <dbReference type="SAM" id="MobiDB-lite"/>
    </source>
</evidence>
<keyword evidence="5 7" id="KW-1133">Transmembrane helix</keyword>
<comment type="subcellular location">
    <subcellularLocation>
        <location evidence="1 7">Cell membrane</location>
        <topology evidence="1 7">Multi-pass membrane protein</topology>
    </subcellularLocation>
</comment>
<feature type="transmembrane region" description="Helical" evidence="7">
    <location>
        <begin position="290"/>
        <end position="314"/>
    </location>
</feature>
<keyword evidence="6 7" id="KW-0472">Membrane</keyword>
<dbReference type="RefSeq" id="WP_274992571.1">
    <property type="nucleotide sequence ID" value="NZ_JAJQQP010000002.1"/>
</dbReference>
<accession>A0ABU2CGU3</accession>
<keyword evidence="3" id="KW-1003">Cell membrane</keyword>
<reference evidence="10 11" key="1">
    <citation type="submission" date="2023-07" db="EMBL/GenBank/DDBJ databases">
        <title>Sequencing the genomes of 1000 actinobacteria strains.</title>
        <authorList>
            <person name="Klenk H.-P."/>
        </authorList>
    </citation>
    <scope>NUCLEOTIDE SEQUENCE [LARGE SCALE GENOMIC DNA]</scope>
    <source>
        <strain evidence="10 11">DSM 45554</strain>
    </source>
</reference>
<dbReference type="PANTHER" id="PTHR43227">
    <property type="entry name" value="BLL4140 PROTEIN"/>
    <property type="match status" value="1"/>
</dbReference>
<feature type="domain" description="ABC transmembrane type-1" evidence="9">
    <location>
        <begin position="90"/>
        <end position="311"/>
    </location>
</feature>
<dbReference type="PANTHER" id="PTHR43227:SF8">
    <property type="entry name" value="DIACETYLCHITOBIOSE UPTAKE SYSTEM PERMEASE PROTEIN DASB"/>
    <property type="match status" value="1"/>
</dbReference>
<comment type="similarity">
    <text evidence="7">Belongs to the binding-protein-dependent transport system permease family.</text>
</comment>
<dbReference type="PROSITE" id="PS50928">
    <property type="entry name" value="ABC_TM1"/>
    <property type="match status" value="1"/>
</dbReference>
<evidence type="ECO:0000256" key="7">
    <source>
        <dbReference type="RuleBase" id="RU363032"/>
    </source>
</evidence>
<feature type="transmembrane region" description="Helical" evidence="7">
    <location>
        <begin position="28"/>
        <end position="54"/>
    </location>
</feature>
<dbReference type="InterPro" id="IPR050809">
    <property type="entry name" value="UgpAE/MalFG_permease"/>
</dbReference>
<dbReference type="InterPro" id="IPR000515">
    <property type="entry name" value="MetI-like"/>
</dbReference>
<sequence>MQAPPGRARPAATTRPTTAAQRANRSGWLLVSPSLAVVALVVLLPFVLVVVFGFSEIRLVDIPFLGTEPVEWTLDNFRQAAASQAFWGALWTTVLYAGLTAVGSLAVGLVLALALRRRFAGRGLVRALLLVPYVLPVVAAATIWKTALNPQYGVVNAFGRAYLGWDTPVGFLSTTSAEVWGVPVPVALLVVVLFDIWKSAPLAFLFLTARLQSVPGEIEEAAALDGANRRQVLRFMLLPQLRAVALLLLLLRFIWSFQTFDDVYLLTEGAGSTQVMAIQVYTELVTKADIGSAAAFGLLMSLILCVLLAGYVLLSRRTDES</sequence>
<evidence type="ECO:0000256" key="1">
    <source>
        <dbReference type="ARBA" id="ARBA00004651"/>
    </source>
</evidence>
<feature type="transmembrane region" description="Helical" evidence="7">
    <location>
        <begin position="235"/>
        <end position="255"/>
    </location>
</feature>
<evidence type="ECO:0000256" key="6">
    <source>
        <dbReference type="ARBA" id="ARBA00023136"/>
    </source>
</evidence>
<keyword evidence="11" id="KW-1185">Reference proteome</keyword>
<comment type="caution">
    <text evidence="10">The sequence shown here is derived from an EMBL/GenBank/DDBJ whole genome shotgun (WGS) entry which is preliminary data.</text>
</comment>
<evidence type="ECO:0000259" key="9">
    <source>
        <dbReference type="PROSITE" id="PS50928"/>
    </source>
</evidence>
<feature type="region of interest" description="Disordered" evidence="8">
    <location>
        <begin position="1"/>
        <end position="20"/>
    </location>
</feature>
<dbReference type="SUPFAM" id="SSF161098">
    <property type="entry name" value="MetI-like"/>
    <property type="match status" value="1"/>
</dbReference>
<organism evidence="10 11">
    <name type="scientific">Promicromonospora iranensis</name>
    <dbReference type="NCBI Taxonomy" id="1105144"/>
    <lineage>
        <taxon>Bacteria</taxon>
        <taxon>Bacillati</taxon>
        <taxon>Actinomycetota</taxon>
        <taxon>Actinomycetes</taxon>
        <taxon>Micrococcales</taxon>
        <taxon>Promicromonosporaceae</taxon>
        <taxon>Promicromonospora</taxon>
    </lineage>
</organism>
<keyword evidence="10" id="KW-0762">Sugar transport</keyword>
<gene>
    <name evidence="10" type="ORF">J2S48_000073</name>
</gene>
<dbReference type="InterPro" id="IPR035906">
    <property type="entry name" value="MetI-like_sf"/>
</dbReference>
<feature type="transmembrane region" description="Helical" evidence="7">
    <location>
        <begin position="127"/>
        <end position="144"/>
    </location>
</feature>
<evidence type="ECO:0000256" key="2">
    <source>
        <dbReference type="ARBA" id="ARBA00022448"/>
    </source>
</evidence>
<evidence type="ECO:0000313" key="11">
    <source>
        <dbReference type="Proteomes" id="UP001183585"/>
    </source>
</evidence>
<feature type="transmembrane region" description="Helical" evidence="7">
    <location>
        <begin position="179"/>
        <end position="197"/>
    </location>
</feature>
<evidence type="ECO:0000256" key="3">
    <source>
        <dbReference type="ARBA" id="ARBA00022475"/>
    </source>
</evidence>
<protein>
    <submittedName>
        <fullName evidence="10">Multiple sugar transport system permease protein</fullName>
    </submittedName>
</protein>
<dbReference type="Pfam" id="PF00528">
    <property type="entry name" value="BPD_transp_1"/>
    <property type="match status" value="1"/>
</dbReference>
<keyword evidence="4 7" id="KW-0812">Transmembrane</keyword>
<dbReference type="CDD" id="cd06261">
    <property type="entry name" value="TM_PBP2"/>
    <property type="match status" value="1"/>
</dbReference>
<proteinExistence type="inferred from homology"/>
<evidence type="ECO:0000313" key="10">
    <source>
        <dbReference type="EMBL" id="MDR7380558.1"/>
    </source>
</evidence>
<evidence type="ECO:0000256" key="5">
    <source>
        <dbReference type="ARBA" id="ARBA00022989"/>
    </source>
</evidence>
<dbReference type="EMBL" id="JAVDYE010000001">
    <property type="protein sequence ID" value="MDR7380558.1"/>
    <property type="molecule type" value="Genomic_DNA"/>
</dbReference>
<dbReference type="Proteomes" id="UP001183585">
    <property type="component" value="Unassembled WGS sequence"/>
</dbReference>
<keyword evidence="2 7" id="KW-0813">Transport</keyword>
<evidence type="ECO:0000256" key="4">
    <source>
        <dbReference type="ARBA" id="ARBA00022692"/>
    </source>
</evidence>
<name>A0ABU2CGU3_9MICO</name>